<reference evidence="1" key="1">
    <citation type="submission" date="2021-02" db="EMBL/GenBank/DDBJ databases">
        <authorList>
            <person name="Nowell W R."/>
        </authorList>
    </citation>
    <scope>NUCLEOTIDE SEQUENCE</scope>
</reference>
<gene>
    <name evidence="1" type="ORF">OVN521_LOCUS22022</name>
</gene>
<dbReference type="Proteomes" id="UP000663866">
    <property type="component" value="Unassembled WGS sequence"/>
</dbReference>
<name>A0A819WC43_9BILA</name>
<protein>
    <submittedName>
        <fullName evidence="1">Uncharacterized protein</fullName>
    </submittedName>
</protein>
<keyword evidence="2" id="KW-1185">Reference proteome</keyword>
<dbReference type="AlphaFoldDB" id="A0A819WC43"/>
<dbReference type="EMBL" id="CAJOBG010004687">
    <property type="protein sequence ID" value="CAF4121887.1"/>
    <property type="molecule type" value="Genomic_DNA"/>
</dbReference>
<feature type="non-terminal residue" evidence="1">
    <location>
        <position position="1"/>
    </location>
</feature>
<accession>A0A819WC43</accession>
<evidence type="ECO:0000313" key="1">
    <source>
        <dbReference type="EMBL" id="CAF4121887.1"/>
    </source>
</evidence>
<comment type="caution">
    <text evidence="1">The sequence shown here is derived from an EMBL/GenBank/DDBJ whole genome shotgun (WGS) entry which is preliminary data.</text>
</comment>
<proteinExistence type="predicted"/>
<organism evidence="1 2">
    <name type="scientific">Rotaria magnacalcarata</name>
    <dbReference type="NCBI Taxonomy" id="392030"/>
    <lineage>
        <taxon>Eukaryota</taxon>
        <taxon>Metazoa</taxon>
        <taxon>Spiralia</taxon>
        <taxon>Gnathifera</taxon>
        <taxon>Rotifera</taxon>
        <taxon>Eurotatoria</taxon>
        <taxon>Bdelloidea</taxon>
        <taxon>Philodinida</taxon>
        <taxon>Philodinidae</taxon>
        <taxon>Rotaria</taxon>
    </lineage>
</organism>
<evidence type="ECO:0000313" key="2">
    <source>
        <dbReference type="Proteomes" id="UP000663866"/>
    </source>
</evidence>
<sequence>MSQSRDTYDDRQPLLEKRWTERSADIVVQSVDLCPGHNAVNFTTIFLITFENGSTLFSNKTPADYNFTTSHVQIRASKINDGMFAFVNAVPDPFYVWHGNASDYTINENNGYMFLVNVKKLDAQIFNYKIDDLRIGRLYEFSAYIANVIRKEKCFNKTNIRFEVRAINESGNVIAKKGTGDVPECYNMSWSKYGISFETTHSSVVLLMISNVAEGRGNDVAIDDIELRVYSTNDLDDTFTTDASTTSIIIDSTEIDSTETSSTAPIAIDSTEIDSTETTTTITSTSSKTPQH</sequence>